<organism evidence="2 3">
    <name type="scientific">Thioalkalivibrio sulfidiphilus (strain HL-EbGR7)</name>
    <dbReference type="NCBI Taxonomy" id="396588"/>
    <lineage>
        <taxon>Bacteria</taxon>
        <taxon>Pseudomonadati</taxon>
        <taxon>Pseudomonadota</taxon>
        <taxon>Gammaproteobacteria</taxon>
        <taxon>Chromatiales</taxon>
        <taxon>Ectothiorhodospiraceae</taxon>
        <taxon>Thioalkalivibrio</taxon>
    </lineage>
</organism>
<dbReference type="Gene3D" id="3.20.20.140">
    <property type="entry name" value="Metal-dependent hydrolases"/>
    <property type="match status" value="1"/>
</dbReference>
<sequence length="274" mass="31441" precursor="true">MLLWVVLGGTAGALAADADLPIFDTHLHYSGPDVGGAAGLWTPEEILAKLDRNHVSRALFSSRPNEATQRLYEAAPERIVPFLMPYRSREDRHVYHSDPDLIPWLEQWLEWGHWRGIGEFHLFSEHAGTEVIRDMARLAEARGLILQLHGDHGVVERLFEHAPGVTLLWAHAGTVPVPFFISLYLERFENLYVDLSMRNERIAPDGVLDPEWAALFERFPDRFMVGMDTFSPNRWRQFDALVAETRHWLTQLPPELAEALAWRNAERLLETPVR</sequence>
<dbReference type="Proteomes" id="UP000002383">
    <property type="component" value="Chromosome"/>
</dbReference>
<dbReference type="InterPro" id="IPR006680">
    <property type="entry name" value="Amidohydro-rel"/>
</dbReference>
<accession>B8GQD1</accession>
<proteinExistence type="predicted"/>
<feature type="domain" description="Amidohydrolase-related" evidence="1">
    <location>
        <begin position="128"/>
        <end position="269"/>
    </location>
</feature>
<name>B8GQD1_THISH</name>
<dbReference type="GO" id="GO:0016787">
    <property type="term" value="F:hydrolase activity"/>
    <property type="evidence" value="ECO:0007669"/>
    <property type="project" value="UniProtKB-KW"/>
</dbReference>
<reference evidence="2 3" key="1">
    <citation type="journal article" date="2011" name="Stand. Genomic Sci.">
        <title>Complete genome sequence of 'Thioalkalivibrio sulfidophilus' HL-EbGr7.</title>
        <authorList>
            <person name="Muyzer G."/>
            <person name="Sorokin D.Y."/>
            <person name="Mavromatis K."/>
            <person name="Lapidus A."/>
            <person name="Clum A."/>
            <person name="Ivanova N."/>
            <person name="Pati A."/>
            <person name="d'Haeseleer P."/>
            <person name="Woyke T."/>
            <person name="Kyrpides N.C."/>
        </authorList>
    </citation>
    <scope>NUCLEOTIDE SEQUENCE [LARGE SCALE GENOMIC DNA]</scope>
    <source>
        <strain evidence="2 3">HL-EbGR7</strain>
    </source>
</reference>
<evidence type="ECO:0000313" key="3">
    <source>
        <dbReference type="Proteomes" id="UP000002383"/>
    </source>
</evidence>
<dbReference type="AlphaFoldDB" id="B8GQD1"/>
<evidence type="ECO:0000259" key="1">
    <source>
        <dbReference type="Pfam" id="PF04909"/>
    </source>
</evidence>
<dbReference type="SUPFAM" id="SSF51556">
    <property type="entry name" value="Metallo-dependent hydrolases"/>
    <property type="match status" value="1"/>
</dbReference>
<gene>
    <name evidence="2" type="ordered locus">Tgr7_1240</name>
</gene>
<dbReference type="STRING" id="396588.Tgr7_1240"/>
<dbReference type="KEGG" id="tgr:Tgr7_1240"/>
<keyword evidence="3" id="KW-1185">Reference proteome</keyword>
<dbReference type="EMBL" id="CP001339">
    <property type="protein sequence ID" value="ACL72326.1"/>
    <property type="molecule type" value="Genomic_DNA"/>
</dbReference>
<dbReference type="Pfam" id="PF04909">
    <property type="entry name" value="Amidohydro_2"/>
    <property type="match status" value="1"/>
</dbReference>
<dbReference type="eggNOG" id="COG2159">
    <property type="taxonomic scope" value="Bacteria"/>
</dbReference>
<evidence type="ECO:0000313" key="2">
    <source>
        <dbReference type="EMBL" id="ACL72326.1"/>
    </source>
</evidence>
<dbReference type="HOGENOM" id="CLU_979618_0_0_6"/>
<keyword evidence="2" id="KW-0378">Hydrolase</keyword>
<protein>
    <submittedName>
        <fullName evidence="2">Amidohydrolase 2</fullName>
    </submittedName>
</protein>
<dbReference type="InterPro" id="IPR032466">
    <property type="entry name" value="Metal_Hydrolase"/>
</dbReference>